<proteinExistence type="predicted"/>
<keyword evidence="1" id="KW-1133">Transmembrane helix</keyword>
<dbReference type="EMBL" id="CAJNNW010037482">
    <property type="protein sequence ID" value="CAE8742179.1"/>
    <property type="molecule type" value="Genomic_DNA"/>
</dbReference>
<feature type="transmembrane region" description="Helical" evidence="1">
    <location>
        <begin position="249"/>
        <end position="270"/>
    </location>
</feature>
<feature type="transmembrane region" description="Helical" evidence="1">
    <location>
        <begin position="42"/>
        <end position="60"/>
    </location>
</feature>
<evidence type="ECO:0000256" key="1">
    <source>
        <dbReference type="SAM" id="Phobius"/>
    </source>
</evidence>
<feature type="transmembrane region" description="Helical" evidence="1">
    <location>
        <begin position="358"/>
        <end position="379"/>
    </location>
</feature>
<feature type="transmembrane region" description="Helical" evidence="1">
    <location>
        <begin position="97"/>
        <end position="120"/>
    </location>
</feature>
<reference evidence="3" key="1">
    <citation type="submission" date="2021-02" db="EMBL/GenBank/DDBJ databases">
        <authorList>
            <person name="Dougan E. K."/>
            <person name="Rhodes N."/>
            <person name="Thang M."/>
            <person name="Chan C."/>
        </authorList>
    </citation>
    <scope>NUCLEOTIDE SEQUENCE</scope>
</reference>
<comment type="caution">
    <text evidence="3">The sequence shown here is derived from an EMBL/GenBank/DDBJ whole genome shotgun (WGS) entry which is preliminary data.</text>
</comment>
<evidence type="ECO:0000313" key="5">
    <source>
        <dbReference type="Proteomes" id="UP000654075"/>
    </source>
</evidence>
<organism evidence="3 4">
    <name type="scientific">Polarella glacialis</name>
    <name type="common">Dinoflagellate</name>
    <dbReference type="NCBI Taxonomy" id="89957"/>
    <lineage>
        <taxon>Eukaryota</taxon>
        <taxon>Sar</taxon>
        <taxon>Alveolata</taxon>
        <taxon>Dinophyceae</taxon>
        <taxon>Suessiales</taxon>
        <taxon>Suessiaceae</taxon>
        <taxon>Polarella</taxon>
    </lineage>
</organism>
<keyword evidence="5" id="KW-1185">Reference proteome</keyword>
<dbReference type="EMBL" id="CAJNNV010027544">
    <property type="protein sequence ID" value="CAE8620651.1"/>
    <property type="molecule type" value="Genomic_DNA"/>
</dbReference>
<feature type="transmembrane region" description="Helical" evidence="1">
    <location>
        <begin position="385"/>
        <end position="402"/>
    </location>
</feature>
<name>A0A813LXB4_POLGL</name>
<evidence type="ECO:0000313" key="2">
    <source>
        <dbReference type="EMBL" id="CAE8620651.1"/>
    </source>
</evidence>
<keyword evidence="1" id="KW-0812">Transmembrane</keyword>
<dbReference type="Proteomes" id="UP000626109">
    <property type="component" value="Unassembled WGS sequence"/>
</dbReference>
<gene>
    <name evidence="2" type="ORF">PGLA1383_LOCUS38196</name>
    <name evidence="3" type="ORF">PGLA2088_LOCUS50855</name>
</gene>
<dbReference type="Proteomes" id="UP000654075">
    <property type="component" value="Unassembled WGS sequence"/>
</dbReference>
<feature type="transmembrane region" description="Helical" evidence="1">
    <location>
        <begin position="159"/>
        <end position="179"/>
    </location>
</feature>
<keyword evidence="1" id="KW-0472">Membrane</keyword>
<dbReference type="AlphaFoldDB" id="A0A813LXB4"/>
<accession>A0A813LXB4</accession>
<evidence type="ECO:0000313" key="3">
    <source>
        <dbReference type="EMBL" id="CAE8742179.1"/>
    </source>
</evidence>
<protein>
    <submittedName>
        <fullName evidence="3">Uncharacterized protein</fullName>
    </submittedName>
</protein>
<evidence type="ECO:0000313" key="4">
    <source>
        <dbReference type="Proteomes" id="UP000626109"/>
    </source>
</evidence>
<feature type="transmembrane region" description="Helical" evidence="1">
    <location>
        <begin position="282"/>
        <end position="306"/>
    </location>
</feature>
<feature type="transmembrane region" description="Helical" evidence="1">
    <location>
        <begin position="72"/>
        <end position="91"/>
    </location>
</feature>
<feature type="transmembrane region" description="Helical" evidence="1">
    <location>
        <begin position="326"/>
        <end position="351"/>
    </location>
</feature>
<feature type="transmembrane region" description="Helical" evidence="1">
    <location>
        <begin position="127"/>
        <end position="147"/>
    </location>
</feature>
<sequence>MGEPITSDRAPTCELNSSLDACFQQHLQYAEHHAHKNLNRCVSTLMLGAILLSGLLMFMTHSNLGFLRRNTWSFLSSMCSIFCSVLAYDVLCEAFNSLHWTLETPSVSFFLIIQVALYVYKDRPLKLKAWSTIGAHLVAWCCIKFWGRVQEEHFSSSPQSAFLAVMLFGLFSVMILLMASKFRQYVSTWGSGSEMELEFWLEHCREFENEAVSMCLGFLVVRVVDFKISGHFSLEAEAGPYQTLEHTTLLIVAAHIFGLAVVVATLFNSFVQKLPVRRRTVLLLRAADVLQSALGFAMAFCFLRGGQGLIRHAFEGISRLASLHRIITALVLSTCALSGVCLLEVFVFCGLHETATKALISILGFLAGLAWEGVFSFHLQLEKHPCIWSIVLLLVVLPNWRLHVLPKTSEHLFVAATEDYSSLAYVASWLRGDNCQAACLDEDSAEEAKCDD</sequence>